<organism evidence="1 2">
    <name type="scientific">Galleria mellonella</name>
    <name type="common">Greater wax moth</name>
    <dbReference type="NCBI Taxonomy" id="7137"/>
    <lineage>
        <taxon>Eukaryota</taxon>
        <taxon>Metazoa</taxon>
        <taxon>Ecdysozoa</taxon>
        <taxon>Arthropoda</taxon>
        <taxon>Hexapoda</taxon>
        <taxon>Insecta</taxon>
        <taxon>Pterygota</taxon>
        <taxon>Neoptera</taxon>
        <taxon>Endopterygota</taxon>
        <taxon>Lepidoptera</taxon>
        <taxon>Glossata</taxon>
        <taxon>Ditrysia</taxon>
        <taxon>Pyraloidea</taxon>
        <taxon>Pyralidae</taxon>
        <taxon>Galleriinae</taxon>
        <taxon>Galleria</taxon>
    </lineage>
</organism>
<keyword evidence="1" id="KW-1185">Reference proteome</keyword>
<sequence>MIDKILQSTAGKPCSCPKGKICSACKKKKVIKPRIHVEQPKRLPVPIAINHYKERKPTLIKISESVKSLRNRNYTKHEFTFCNWYKRRKALRDLKKEEKRKREVYLQIARREIEKEVLEQLIQQQRLIEKYVPPPKPIPIVKTKTEKVRSKGKSIIAKPKVNSRYVTVKRYKTT</sequence>
<evidence type="ECO:0000313" key="1">
    <source>
        <dbReference type="Proteomes" id="UP001652740"/>
    </source>
</evidence>
<dbReference type="RefSeq" id="XP_052755300.1">
    <property type="nucleotide sequence ID" value="XM_052899340.1"/>
</dbReference>
<proteinExistence type="predicted"/>
<reference evidence="2" key="1">
    <citation type="submission" date="2025-08" db="UniProtKB">
        <authorList>
            <consortium name="RefSeq"/>
        </authorList>
    </citation>
    <scope>IDENTIFICATION</scope>
    <source>
        <tissue evidence="2">Whole larvae</tissue>
    </source>
</reference>
<accession>A0ABM3MVB6</accession>
<protein>
    <submittedName>
        <fullName evidence="2">Uncharacterized protein LOC116413187 isoform X1</fullName>
    </submittedName>
</protein>
<dbReference type="Proteomes" id="UP001652740">
    <property type="component" value="Unplaced"/>
</dbReference>
<gene>
    <name evidence="2" type="primary">LOC116413187</name>
</gene>
<evidence type="ECO:0000313" key="2">
    <source>
        <dbReference type="RefSeq" id="XP_052755300.1"/>
    </source>
</evidence>
<name>A0ABM3MVB6_GALME</name>
<dbReference type="GeneID" id="116413187"/>